<protein>
    <submittedName>
        <fullName evidence="1">Uncharacterized protein</fullName>
    </submittedName>
</protein>
<reference evidence="1 2" key="1">
    <citation type="submission" date="2024-03" db="EMBL/GenBank/DDBJ databases">
        <title>Adaptation during the transition from Ophiocordyceps entomopathogen to insect associate is accompanied by gene loss and intensified selection.</title>
        <authorList>
            <person name="Ward C.M."/>
            <person name="Onetto C.A."/>
            <person name="Borneman A.R."/>
        </authorList>
    </citation>
    <scope>NUCLEOTIDE SEQUENCE [LARGE SCALE GENOMIC DNA]</scope>
    <source>
        <strain evidence="1">AWRI1</strain>
        <tissue evidence="1">Single Adult Female</tissue>
    </source>
</reference>
<dbReference type="EMBL" id="JBBCAQ010000037">
    <property type="protein sequence ID" value="KAK7573912.1"/>
    <property type="molecule type" value="Genomic_DNA"/>
</dbReference>
<evidence type="ECO:0000313" key="2">
    <source>
        <dbReference type="Proteomes" id="UP001367676"/>
    </source>
</evidence>
<organism evidence="1 2">
    <name type="scientific">Parthenolecanium corni</name>
    <dbReference type="NCBI Taxonomy" id="536013"/>
    <lineage>
        <taxon>Eukaryota</taxon>
        <taxon>Metazoa</taxon>
        <taxon>Ecdysozoa</taxon>
        <taxon>Arthropoda</taxon>
        <taxon>Hexapoda</taxon>
        <taxon>Insecta</taxon>
        <taxon>Pterygota</taxon>
        <taxon>Neoptera</taxon>
        <taxon>Paraneoptera</taxon>
        <taxon>Hemiptera</taxon>
        <taxon>Sternorrhyncha</taxon>
        <taxon>Coccoidea</taxon>
        <taxon>Coccidae</taxon>
        <taxon>Parthenolecanium</taxon>
    </lineage>
</organism>
<gene>
    <name evidence="1" type="ORF">V9T40_011103</name>
</gene>
<accession>A0AAN9XY33</accession>
<dbReference type="Proteomes" id="UP001367676">
    <property type="component" value="Unassembled WGS sequence"/>
</dbReference>
<dbReference type="AlphaFoldDB" id="A0AAN9XY33"/>
<keyword evidence="2" id="KW-1185">Reference proteome</keyword>
<sequence>MSIKDGSLVSLDQSVGQVVMDNEDTSSELSDGEHFLTKGAFLLTPANDLQMERIGMVCEKMNYKGPFSLTKTATGILFKFAEPEDYQLTFKKTFHKVTGSRFYKKVPIPCRPQKTFTIFVFEIPEEIPEDDIRHSLYKFRSVVEVCRMPAAQSTVGTVSTTAGGLKSLEKSAPTTGEISCVTSSGCVTTSSSPPPIVRITLASLEECNALLRDGLDFYGATYFPTEPAMATSISRAGGKKTVMHNSRLLDLIATNGLRIRDFLPVFDSSGFSRIPTPITKTVHSRQ</sequence>
<comment type="caution">
    <text evidence="1">The sequence shown here is derived from an EMBL/GenBank/DDBJ whole genome shotgun (WGS) entry which is preliminary data.</text>
</comment>
<evidence type="ECO:0000313" key="1">
    <source>
        <dbReference type="EMBL" id="KAK7573912.1"/>
    </source>
</evidence>
<proteinExistence type="predicted"/>
<name>A0AAN9XY33_9HEMI</name>